<keyword evidence="1" id="KW-0472">Membrane</keyword>
<feature type="transmembrane region" description="Helical" evidence="1">
    <location>
        <begin position="238"/>
        <end position="259"/>
    </location>
</feature>
<evidence type="ECO:0000313" key="2">
    <source>
        <dbReference type="EMBL" id="SHJ85019.1"/>
    </source>
</evidence>
<protein>
    <recommendedName>
        <fullName evidence="4">MacB-like periplasmic core domain-containing protein</fullName>
    </recommendedName>
</protein>
<accession>A0A1M6MNL1</accession>
<sequence>MLTGILLCGVILMCYTSLTAGAMLIREQTDCLFFRNESGDWSGKEIVQIQENEEQQEDPQQFTVWGQLDGQQVQNPELARQAEVSALWLLGPGSLVISEPVCLEEKDIRGCLIGENTAQKLFGSSEVTGRAVVFEGRSLIIRDVLHSISDVLVLNASAEEALDGQVLNRMNLKRTAGQNAPWNGDAFLIRNSIDAVQIAYPLARDVVSLEQLLLPFGVLASVSIFLGKRLSQSRNQPIACIVILLLFGTAVVIFVRLFWPVFTVTQKITPGKWSDFAYFTTLWKQEAEAVAQMTAMEKTVIDAKIWKAFCHSQMDTFLILTGILLLRCRMKEEKDTGETNLQK</sequence>
<evidence type="ECO:0008006" key="4">
    <source>
        <dbReference type="Google" id="ProtNLM"/>
    </source>
</evidence>
<keyword evidence="1" id="KW-1133">Transmembrane helix</keyword>
<dbReference type="Proteomes" id="UP000184301">
    <property type="component" value="Unassembled WGS sequence"/>
</dbReference>
<dbReference type="AlphaFoldDB" id="A0A1M6MNL1"/>
<organism evidence="2 3">
    <name type="scientific">Hespellia stercorisuis DSM 15480</name>
    <dbReference type="NCBI Taxonomy" id="1121950"/>
    <lineage>
        <taxon>Bacteria</taxon>
        <taxon>Bacillati</taxon>
        <taxon>Bacillota</taxon>
        <taxon>Clostridia</taxon>
        <taxon>Lachnospirales</taxon>
        <taxon>Lachnospiraceae</taxon>
        <taxon>Hespellia</taxon>
    </lineage>
</organism>
<evidence type="ECO:0000313" key="3">
    <source>
        <dbReference type="Proteomes" id="UP000184301"/>
    </source>
</evidence>
<name>A0A1M6MNL1_9FIRM</name>
<gene>
    <name evidence="2" type="ORF">SAMN02745243_01547</name>
</gene>
<keyword evidence="1" id="KW-0812">Transmembrane</keyword>
<keyword evidence="3" id="KW-1185">Reference proteome</keyword>
<proteinExistence type="predicted"/>
<evidence type="ECO:0000256" key="1">
    <source>
        <dbReference type="SAM" id="Phobius"/>
    </source>
</evidence>
<reference evidence="2 3" key="1">
    <citation type="submission" date="2016-11" db="EMBL/GenBank/DDBJ databases">
        <authorList>
            <person name="Jaros S."/>
            <person name="Januszkiewicz K."/>
            <person name="Wedrychowicz H."/>
        </authorList>
    </citation>
    <scope>NUCLEOTIDE SEQUENCE [LARGE SCALE GENOMIC DNA]</scope>
    <source>
        <strain evidence="2 3">DSM 15480</strain>
    </source>
</reference>
<dbReference type="STRING" id="1121950.SAMN02745243_01547"/>
<dbReference type="EMBL" id="FQZY01000019">
    <property type="protein sequence ID" value="SHJ85019.1"/>
    <property type="molecule type" value="Genomic_DNA"/>
</dbReference>